<name>A0A238C3E1_9BILA</name>
<dbReference type="SMART" id="SM01303">
    <property type="entry name" value="RasGEF_N_2"/>
    <property type="match status" value="1"/>
</dbReference>
<dbReference type="InterPro" id="IPR029451">
    <property type="entry name" value="RICTOR_M"/>
</dbReference>
<proteinExistence type="inferred from homology"/>
<dbReference type="EMBL" id="KZ269979">
    <property type="protein sequence ID" value="OZC11981.1"/>
    <property type="molecule type" value="Genomic_DNA"/>
</dbReference>
<dbReference type="OrthoDB" id="271111at2759"/>
<dbReference type="AlphaFoldDB" id="A0A238C3E1"/>
<dbReference type="InterPro" id="IPR028268">
    <property type="entry name" value="Pianissimo_fam"/>
</dbReference>
<comment type="similarity">
    <text evidence="1">Belongs to the RICTOR family.</text>
</comment>
<feature type="domain" description="Rapamycin-insensitive companion of mTOR N-terminal" evidence="3">
    <location>
        <begin position="50"/>
        <end position="490"/>
    </location>
</feature>
<dbReference type="Pfam" id="PF14668">
    <property type="entry name" value="RICTOR_V"/>
    <property type="match status" value="1"/>
</dbReference>
<feature type="domain" description="Rapamycin-insensitive companion of mTOR" evidence="4">
    <location>
        <begin position="964"/>
        <end position="1034"/>
    </location>
</feature>
<evidence type="ECO:0000313" key="6">
    <source>
        <dbReference type="Proteomes" id="UP000242913"/>
    </source>
</evidence>
<dbReference type="InterPro" id="IPR028267">
    <property type="entry name" value="Pianissimo_N"/>
</dbReference>
<sequence>MIKHNRFFFSSRKKMKKLPRQIMTNAEINRSFEQALNAGGDDLKNTDEIVSYLNNLCNTLANIEELSNQDGFYNVICKRIAKYVLSEASSVRTITYRILRKASQLPDDLSVLLNMHVDGFAIRSLELDANNFEERVEALKLCTMMLSHMNEEIKSSENGLMKKDYSSTIFPANVCRALISNANCFFAIRPDRAKFEEKEDELAFSCFAIIIEQAAVAPDLILNFIDTGWIVEFLTNAVFSDRLSTFVCQILCAWLDSPQLRTQAKLKLVLDRIFASVIEIELFEQKETIELDQQWLSNDSFQLRNFSRIFLNLLRTWAGLFACSTLDDQKTSIISALSFLDYIGLNRPVHANISKIRDLIIECCCEILELPYSKIKFTNWPHAKYYYSTMYYPDAYKCSLRNEFILSEHEVYLKIDEVRFIKIIFVHERRHPNGNDLLVSFRSVVVYLLINANLIQTLSRIILQDPDDPVALRATLLMHDLLLTSSTCLPMEWKLRVLSLPTLMCSACEIISESHISKKPPLNDDDYKMEEIVLPYPDRRNAIILLNRLDMLNSMALAQKTQPLPTTNLQLFVQSNPFAIKLRQSKSSKVNFNDKEDIDYIKTLERLLFNAVESDGRLCWPVVNKLFQLLQNYSGKVLPTRYSEKCYSIFRLIFNFITPAESSLINFDDDYFVITCCCRAVHVSLLFAAQEIQYKELLADFINDFIASISSDTLLNGPLSPKNLVNTGAMFVDLVKNTRNVEYIKLIVSCLDYSSEDSFNRFVLQTALTSASEAGRKWTTQFLSILASHNISDFSVWVIKLLLGQLADSSAKVVRHALRLLHRWIPHYPESIYLIKDICFDGFGDAGTLLKTYLFSSENYVENNYHDTLAALDYWKKKFNMRYVEIVDEDVRIALLNSKRSIDGRYARPSNERISKLGVPMPVHLYGQLAQHNIGRELLLKSNEVVRLLDVLRDSPLPTNTCQASKLKGALYALGHIVAILNPSLLPSETIPIICRFAECCPVFSIRGTAFWTLNLIGNTQLGSILLSSLGWESSNFIISKKKSNMLLLKAANMDKSKIWIRCIDGINPSHLIRDEFLCSYDFRNLMENRCTESLEKSDSEITEPQPINLSSQSISLPRNPDLFLKDVFVVEEFIEHNCDSLLIKQKHRISNCFYCSWSEEYFGNKNFSEIGISSKARDEIISIFLLQESKYSVISKKLLKNYLYNREIFFSLCLYSDVLVLLAQHDYNVEIRRLVHELFADALQKASVFPYLKLSFREAYILEP</sequence>
<dbReference type="GO" id="GO:0038203">
    <property type="term" value="P:TORC2 signaling"/>
    <property type="evidence" value="ECO:0007669"/>
    <property type="project" value="TreeGrafter"/>
</dbReference>
<evidence type="ECO:0008006" key="7">
    <source>
        <dbReference type="Google" id="ProtNLM"/>
    </source>
</evidence>
<dbReference type="SMART" id="SM01310">
    <property type="entry name" value="RICTOR_V"/>
    <property type="match status" value="1"/>
</dbReference>
<dbReference type="GO" id="GO:0051897">
    <property type="term" value="P:positive regulation of phosphatidylinositol 3-kinase/protein kinase B signal transduction"/>
    <property type="evidence" value="ECO:0007669"/>
    <property type="project" value="TreeGrafter"/>
</dbReference>
<dbReference type="SUPFAM" id="SSF48371">
    <property type="entry name" value="ARM repeat"/>
    <property type="match status" value="1"/>
</dbReference>
<evidence type="ECO:0000259" key="3">
    <source>
        <dbReference type="SMART" id="SM01308"/>
    </source>
</evidence>
<dbReference type="PANTHER" id="PTHR13298:SF11">
    <property type="entry name" value="RAPAMYCIN-INSENSITIVE COMPANION OF MTOR"/>
    <property type="match status" value="1"/>
</dbReference>
<dbReference type="InterPro" id="IPR029452">
    <property type="entry name" value="RICTOR_V"/>
</dbReference>
<dbReference type="GO" id="GO:0043539">
    <property type="term" value="F:protein serine/threonine kinase activator activity"/>
    <property type="evidence" value="ECO:0007669"/>
    <property type="project" value="TreeGrafter"/>
</dbReference>
<reference evidence="5 6" key="1">
    <citation type="submission" date="2015-12" db="EMBL/GenBank/DDBJ databases">
        <title>Draft genome of the nematode, Onchocerca flexuosa.</title>
        <authorList>
            <person name="Mitreva M."/>
        </authorList>
    </citation>
    <scope>NUCLEOTIDE SEQUENCE [LARGE SCALE GENOMIC DNA]</scope>
    <source>
        <strain evidence="5">Red Deer</strain>
    </source>
</reference>
<dbReference type="Pfam" id="PF14664">
    <property type="entry name" value="RICTOR_N"/>
    <property type="match status" value="1"/>
</dbReference>
<evidence type="ECO:0000259" key="4">
    <source>
        <dbReference type="SMART" id="SM01310"/>
    </source>
</evidence>
<accession>A0A238C3E1</accession>
<evidence type="ECO:0000313" key="5">
    <source>
        <dbReference type="EMBL" id="OZC11981.1"/>
    </source>
</evidence>
<protein>
    <recommendedName>
        <fullName evidence="7">Rapamycin-insensitive companion of mTOR domain-containing protein</fullName>
    </recommendedName>
</protein>
<dbReference type="SMART" id="SM01307">
    <property type="entry name" value="RICTOR_M"/>
    <property type="match status" value="1"/>
</dbReference>
<dbReference type="GO" id="GO:0031932">
    <property type="term" value="C:TORC2 complex"/>
    <property type="evidence" value="ECO:0007669"/>
    <property type="project" value="InterPro"/>
</dbReference>
<dbReference type="SMART" id="SM01308">
    <property type="entry name" value="RICTOR_N"/>
    <property type="match status" value="1"/>
</dbReference>
<keyword evidence="6" id="KW-1185">Reference proteome</keyword>
<evidence type="ECO:0000256" key="1">
    <source>
        <dbReference type="ARBA" id="ARBA00008878"/>
    </source>
</evidence>
<dbReference type="InterPro" id="IPR016024">
    <property type="entry name" value="ARM-type_fold"/>
</dbReference>
<dbReference type="PANTHER" id="PTHR13298">
    <property type="entry name" value="CYTOSOLIC REGULATOR PIANISSIMO"/>
    <property type="match status" value="1"/>
</dbReference>
<feature type="domain" description="Rapamycin-insensitive companion of mTOR middle" evidence="2">
    <location>
        <begin position="599"/>
        <end position="789"/>
    </location>
</feature>
<evidence type="ECO:0000259" key="2">
    <source>
        <dbReference type="SMART" id="SM01307"/>
    </source>
</evidence>
<dbReference type="Proteomes" id="UP000242913">
    <property type="component" value="Unassembled WGS sequence"/>
</dbReference>
<dbReference type="Pfam" id="PF14663">
    <property type="entry name" value="RasGEF_N_2"/>
    <property type="match status" value="1"/>
</dbReference>
<dbReference type="InterPro" id="IPR029453">
    <property type="entry name" value="Rictor_IV"/>
</dbReference>
<organism evidence="5 6">
    <name type="scientific">Onchocerca flexuosa</name>
    <dbReference type="NCBI Taxonomy" id="387005"/>
    <lineage>
        <taxon>Eukaryota</taxon>
        <taxon>Metazoa</taxon>
        <taxon>Ecdysozoa</taxon>
        <taxon>Nematoda</taxon>
        <taxon>Chromadorea</taxon>
        <taxon>Rhabditida</taxon>
        <taxon>Spirurina</taxon>
        <taxon>Spiruromorpha</taxon>
        <taxon>Filarioidea</taxon>
        <taxon>Onchocercidae</taxon>
        <taxon>Onchocerca</taxon>
    </lineage>
</organism>
<gene>
    <name evidence="5" type="ORF">X798_01162</name>
</gene>